<dbReference type="OrthoDB" id="10251254at2759"/>
<comment type="similarity">
    <text evidence="2 8">Belongs to the RecA family. RAD51 subfamily.</text>
</comment>
<evidence type="ECO:0000256" key="1">
    <source>
        <dbReference type="ARBA" id="ARBA00004123"/>
    </source>
</evidence>
<dbReference type="InterPro" id="IPR013632">
    <property type="entry name" value="Rad51_C"/>
</dbReference>
<dbReference type="SUPFAM" id="SSF52540">
    <property type="entry name" value="P-loop containing nucleoside triphosphate hydrolases"/>
    <property type="match status" value="1"/>
</dbReference>
<keyword evidence="3 7" id="KW-0547">Nucleotide-binding</keyword>
<dbReference type="PANTHER" id="PTHR22942">
    <property type="entry name" value="RECA/RAD51/RADA DNA STRAND-PAIRING FAMILY MEMBER"/>
    <property type="match status" value="1"/>
</dbReference>
<dbReference type="InterPro" id="IPR003593">
    <property type="entry name" value="AAA+_ATPase"/>
</dbReference>
<organism evidence="11 12">
    <name type="scientific">Wickerhamiella sorbophila</name>
    <dbReference type="NCBI Taxonomy" id="45607"/>
    <lineage>
        <taxon>Eukaryota</taxon>
        <taxon>Fungi</taxon>
        <taxon>Dikarya</taxon>
        <taxon>Ascomycota</taxon>
        <taxon>Saccharomycotina</taxon>
        <taxon>Dipodascomycetes</taxon>
        <taxon>Dipodascales</taxon>
        <taxon>Trichomonascaceae</taxon>
        <taxon>Wickerhamiella</taxon>
    </lineage>
</organism>
<dbReference type="GO" id="GO:0005524">
    <property type="term" value="F:ATP binding"/>
    <property type="evidence" value="ECO:0007669"/>
    <property type="project" value="UniProtKB-KW"/>
</dbReference>
<dbReference type="FunFam" id="1.10.150.20:FF:000008">
    <property type="entry name" value="DNA repair protein RAD51 homolog"/>
    <property type="match status" value="1"/>
</dbReference>
<dbReference type="PIRSF" id="PIRSF005856">
    <property type="entry name" value="Rad51"/>
    <property type="match status" value="1"/>
</dbReference>
<comment type="caution">
    <text evidence="11">The sequence shown here is derived from an EMBL/GenBank/DDBJ whole genome shotgun (WGS) entry which is preliminary data.</text>
</comment>
<dbReference type="NCBIfam" id="NF003301">
    <property type="entry name" value="PRK04301.1"/>
    <property type="match status" value="1"/>
</dbReference>
<dbReference type="InterPro" id="IPR010995">
    <property type="entry name" value="DNA_repair_Rad51/TF_NusA_a-hlx"/>
</dbReference>
<proteinExistence type="inferred from homology"/>
<feature type="domain" description="RecA family profile 2" evidence="10">
    <location>
        <begin position="282"/>
        <end position="342"/>
    </location>
</feature>
<dbReference type="Proteomes" id="UP000238350">
    <property type="component" value="Unassembled WGS sequence"/>
</dbReference>
<dbReference type="GO" id="GO:0042148">
    <property type="term" value="P:DNA strand invasion"/>
    <property type="evidence" value="ECO:0007669"/>
    <property type="project" value="TreeGrafter"/>
</dbReference>
<dbReference type="RefSeq" id="XP_024663578.1">
    <property type="nucleotide sequence ID" value="XM_024807810.1"/>
</dbReference>
<keyword evidence="4 7" id="KW-0067">ATP-binding</keyword>
<dbReference type="GO" id="GO:0003697">
    <property type="term" value="F:single-stranded DNA binding"/>
    <property type="evidence" value="ECO:0007669"/>
    <property type="project" value="InterPro"/>
</dbReference>
<comment type="subcellular location">
    <subcellularLocation>
        <location evidence="1 8">Nucleus</location>
    </subcellularLocation>
</comment>
<evidence type="ECO:0000259" key="9">
    <source>
        <dbReference type="PROSITE" id="PS50162"/>
    </source>
</evidence>
<dbReference type="GO" id="GO:0000730">
    <property type="term" value="P:DNA recombinase assembly"/>
    <property type="evidence" value="ECO:0007669"/>
    <property type="project" value="TreeGrafter"/>
</dbReference>
<dbReference type="GO" id="GO:0000150">
    <property type="term" value="F:DNA strand exchange activity"/>
    <property type="evidence" value="ECO:0007669"/>
    <property type="project" value="InterPro"/>
</dbReference>
<evidence type="ECO:0000256" key="6">
    <source>
        <dbReference type="ARBA" id="ARBA00023242"/>
    </source>
</evidence>
<keyword evidence="8" id="KW-0227">DNA damage</keyword>
<sequence length="346" mass="37717">MTDVVAHGLEENYVDEDVEGACQSYSHVTELEGDGISAMDIKKLQEAGLHTVEAVAYTPVRKLAQIKGISETKAQKLSDMAYGRVDMGFTVASVVHARRESLITLTTGSKSLDTLLGGGVETGSLTELFGEFATGKSQLCHTLAVTCQLPVDMGGGEGKCMFIDTEGTFRGDRIKAIAKRFRVDGDEALRNIAYARAQNSDHQMKLLNKAAELMAETRFSLLIIDSVMALFRTDYLGRGELSARQQALSMFLRQLQSLADQYGVAVVMTNQVTSQVDSMPGFNPDPKKPVGGNIIAHASTTRLQIRKRKNGLRCCKIYDSPCLAPGECLFGIYDEGIDDARDLDEE</sequence>
<gene>
    <name evidence="11" type="ORF">B9G98_01252</name>
</gene>
<evidence type="ECO:0000313" key="12">
    <source>
        <dbReference type="Proteomes" id="UP000238350"/>
    </source>
</evidence>
<dbReference type="GO" id="GO:0070192">
    <property type="term" value="P:chromosome organization involved in meiotic cell cycle"/>
    <property type="evidence" value="ECO:0007669"/>
    <property type="project" value="TreeGrafter"/>
</dbReference>
<dbReference type="InterPro" id="IPR016467">
    <property type="entry name" value="DNA_recomb/repair_RecA-like"/>
</dbReference>
<dbReference type="GO" id="GO:0006312">
    <property type="term" value="P:mitotic recombination"/>
    <property type="evidence" value="ECO:0007669"/>
    <property type="project" value="TreeGrafter"/>
</dbReference>
<dbReference type="GO" id="GO:0003690">
    <property type="term" value="F:double-stranded DNA binding"/>
    <property type="evidence" value="ECO:0007669"/>
    <property type="project" value="InterPro"/>
</dbReference>
<dbReference type="PROSITE" id="PS50163">
    <property type="entry name" value="RECA_3"/>
    <property type="match status" value="1"/>
</dbReference>
<dbReference type="PROSITE" id="PS50162">
    <property type="entry name" value="RECA_2"/>
    <property type="match status" value="1"/>
</dbReference>
<feature type="domain" description="RecA family profile 1" evidence="9">
    <location>
        <begin position="101"/>
        <end position="272"/>
    </location>
</feature>
<accession>A0A2T0FF61</accession>
<reference evidence="11 12" key="1">
    <citation type="submission" date="2017-04" db="EMBL/GenBank/DDBJ databases">
        <title>Genome sequencing of [Candida] sorbophila.</title>
        <authorList>
            <person name="Ahn J.O."/>
        </authorList>
    </citation>
    <scope>NUCLEOTIDE SEQUENCE [LARGE SCALE GENOMIC DNA]</scope>
    <source>
        <strain evidence="11 12">DS02</strain>
    </source>
</reference>
<dbReference type="AlphaFoldDB" id="A0A2T0FF61"/>
<evidence type="ECO:0000256" key="3">
    <source>
        <dbReference type="ARBA" id="ARBA00022741"/>
    </source>
</evidence>
<dbReference type="PANTHER" id="PTHR22942:SF39">
    <property type="entry name" value="DNA REPAIR PROTEIN RAD51 HOMOLOG 1"/>
    <property type="match status" value="1"/>
</dbReference>
<keyword evidence="8" id="KW-0234">DNA repair</keyword>
<dbReference type="STRING" id="45607.A0A2T0FF61"/>
<keyword evidence="8" id="KW-0233">DNA recombination</keyword>
<dbReference type="GeneID" id="36515001"/>
<dbReference type="GO" id="GO:0000794">
    <property type="term" value="C:condensed nuclear chromosome"/>
    <property type="evidence" value="ECO:0007669"/>
    <property type="project" value="TreeGrafter"/>
</dbReference>
<dbReference type="Gene3D" id="1.10.150.20">
    <property type="entry name" value="5' to 3' exonuclease, C-terminal subdomain"/>
    <property type="match status" value="1"/>
</dbReference>
<dbReference type="EMBL" id="NDIQ01000001">
    <property type="protein sequence ID" value="PRT53632.1"/>
    <property type="molecule type" value="Genomic_DNA"/>
</dbReference>
<keyword evidence="5 8" id="KW-0238">DNA-binding</keyword>
<dbReference type="SMART" id="SM00382">
    <property type="entry name" value="AAA"/>
    <property type="match status" value="1"/>
</dbReference>
<dbReference type="GO" id="GO:1990426">
    <property type="term" value="P:mitotic recombination-dependent replication fork processing"/>
    <property type="evidence" value="ECO:0007669"/>
    <property type="project" value="InterPro"/>
</dbReference>
<dbReference type="Gene3D" id="3.40.50.300">
    <property type="entry name" value="P-loop containing nucleotide triphosphate hydrolases"/>
    <property type="match status" value="1"/>
</dbReference>
<dbReference type="SUPFAM" id="SSF47794">
    <property type="entry name" value="Rad51 N-terminal domain-like"/>
    <property type="match status" value="1"/>
</dbReference>
<dbReference type="InterPro" id="IPR027417">
    <property type="entry name" value="P-loop_NTPase"/>
</dbReference>
<dbReference type="InterPro" id="IPR011941">
    <property type="entry name" value="DNA_recomb/repair_Rad51"/>
</dbReference>
<keyword evidence="12" id="KW-1185">Reference proteome</keyword>
<evidence type="ECO:0000256" key="4">
    <source>
        <dbReference type="ARBA" id="ARBA00022840"/>
    </source>
</evidence>
<protein>
    <recommendedName>
        <fullName evidence="8">DNA repair protein RAD51 homolog</fullName>
    </recommendedName>
</protein>
<dbReference type="NCBIfam" id="TIGR02239">
    <property type="entry name" value="recomb_RAD51"/>
    <property type="match status" value="1"/>
</dbReference>
<evidence type="ECO:0000256" key="2">
    <source>
        <dbReference type="ARBA" id="ARBA00007095"/>
    </source>
</evidence>
<evidence type="ECO:0000313" key="11">
    <source>
        <dbReference type="EMBL" id="PRT53632.1"/>
    </source>
</evidence>
<dbReference type="InterPro" id="IPR020587">
    <property type="entry name" value="RecA_monomer-monomer_interface"/>
</dbReference>
<comment type="function">
    <text evidence="8">Required both for recombination and for the repair of DNA damage caused by X-rays.</text>
</comment>
<dbReference type="GO" id="GO:0140664">
    <property type="term" value="F:ATP-dependent DNA damage sensor activity"/>
    <property type="evidence" value="ECO:0007669"/>
    <property type="project" value="InterPro"/>
</dbReference>
<dbReference type="FunFam" id="3.40.50.300:FF:002052">
    <property type="entry name" value="DNA repair protein RAD51 homolog"/>
    <property type="match status" value="1"/>
</dbReference>
<evidence type="ECO:0000256" key="5">
    <source>
        <dbReference type="ARBA" id="ARBA00023125"/>
    </source>
</evidence>
<evidence type="ECO:0000256" key="8">
    <source>
        <dbReference type="RuleBase" id="RU364139"/>
    </source>
</evidence>
<dbReference type="InterPro" id="IPR020588">
    <property type="entry name" value="RecA_ATP-bd"/>
</dbReference>
<name>A0A2T0FF61_9ASCO</name>
<evidence type="ECO:0000259" key="10">
    <source>
        <dbReference type="PROSITE" id="PS50163"/>
    </source>
</evidence>
<dbReference type="GO" id="GO:0007131">
    <property type="term" value="P:reciprocal meiotic recombination"/>
    <property type="evidence" value="ECO:0007669"/>
    <property type="project" value="TreeGrafter"/>
</dbReference>
<keyword evidence="6 8" id="KW-0539">Nucleus</keyword>
<evidence type="ECO:0000256" key="7">
    <source>
        <dbReference type="RuleBase" id="RU003422"/>
    </source>
</evidence>
<dbReference type="Pfam" id="PF08423">
    <property type="entry name" value="Rad51"/>
    <property type="match status" value="1"/>
</dbReference>